<accession>A0A8S9RP66</accession>
<evidence type="ECO:0000256" key="1">
    <source>
        <dbReference type="SAM" id="MobiDB-lite"/>
    </source>
</evidence>
<feature type="region of interest" description="Disordered" evidence="1">
    <location>
        <begin position="27"/>
        <end position="92"/>
    </location>
</feature>
<protein>
    <submittedName>
        <fullName evidence="2">Uncharacterized protein</fullName>
    </submittedName>
</protein>
<feature type="compositionally biased region" description="Basic and acidic residues" evidence="1">
    <location>
        <begin position="40"/>
        <end position="53"/>
    </location>
</feature>
<evidence type="ECO:0000313" key="2">
    <source>
        <dbReference type="EMBL" id="KAF3574092.1"/>
    </source>
</evidence>
<evidence type="ECO:0000313" key="3">
    <source>
        <dbReference type="Proteomes" id="UP000712600"/>
    </source>
</evidence>
<sequence length="92" mass="10418">MEETKAVRQRRDGGRFQLTRWRRRRLQEAETKAVTGGGDKGAEKAPELREATRRSHGGGTRPGSLTQMWIVEEKSRGREDGHGGDYLTRPGR</sequence>
<comment type="caution">
    <text evidence="2">The sequence shown here is derived from an EMBL/GenBank/DDBJ whole genome shotgun (WGS) entry which is preliminary data.</text>
</comment>
<name>A0A8S9RP66_BRACR</name>
<gene>
    <name evidence="2" type="ORF">F2Q69_00061832</name>
</gene>
<reference evidence="2" key="1">
    <citation type="submission" date="2019-12" db="EMBL/GenBank/DDBJ databases">
        <title>Genome sequencing and annotation of Brassica cretica.</title>
        <authorList>
            <person name="Studholme D.J."/>
            <person name="Sarris P."/>
        </authorList>
    </citation>
    <scope>NUCLEOTIDE SEQUENCE</scope>
    <source>
        <strain evidence="2">PFS-109/04</strain>
        <tissue evidence="2">Leaf</tissue>
    </source>
</reference>
<feature type="compositionally biased region" description="Basic and acidic residues" evidence="1">
    <location>
        <begin position="71"/>
        <end position="83"/>
    </location>
</feature>
<proteinExistence type="predicted"/>
<dbReference type="EMBL" id="QGKX02000095">
    <property type="protein sequence ID" value="KAF3574092.1"/>
    <property type="molecule type" value="Genomic_DNA"/>
</dbReference>
<organism evidence="2 3">
    <name type="scientific">Brassica cretica</name>
    <name type="common">Mustard</name>
    <dbReference type="NCBI Taxonomy" id="69181"/>
    <lineage>
        <taxon>Eukaryota</taxon>
        <taxon>Viridiplantae</taxon>
        <taxon>Streptophyta</taxon>
        <taxon>Embryophyta</taxon>
        <taxon>Tracheophyta</taxon>
        <taxon>Spermatophyta</taxon>
        <taxon>Magnoliopsida</taxon>
        <taxon>eudicotyledons</taxon>
        <taxon>Gunneridae</taxon>
        <taxon>Pentapetalae</taxon>
        <taxon>rosids</taxon>
        <taxon>malvids</taxon>
        <taxon>Brassicales</taxon>
        <taxon>Brassicaceae</taxon>
        <taxon>Brassiceae</taxon>
        <taxon>Brassica</taxon>
    </lineage>
</organism>
<dbReference type="Proteomes" id="UP000712600">
    <property type="component" value="Unassembled WGS sequence"/>
</dbReference>
<dbReference type="AlphaFoldDB" id="A0A8S9RP66"/>